<accession>A0A3L9YYP0</accession>
<organism evidence="3 4">
    <name type="scientific">Ulvibacter antarcticus</name>
    <dbReference type="NCBI Taxonomy" id="442714"/>
    <lineage>
        <taxon>Bacteria</taxon>
        <taxon>Pseudomonadati</taxon>
        <taxon>Bacteroidota</taxon>
        <taxon>Flavobacteriia</taxon>
        <taxon>Flavobacteriales</taxon>
        <taxon>Flavobacteriaceae</taxon>
        <taxon>Ulvibacter</taxon>
    </lineage>
</organism>
<dbReference type="Pfam" id="PF18942">
    <property type="entry name" value="DUF5689"/>
    <property type="match status" value="1"/>
</dbReference>
<feature type="domain" description="DUF5689" evidence="2">
    <location>
        <begin position="75"/>
        <end position="279"/>
    </location>
</feature>
<protein>
    <recommendedName>
        <fullName evidence="2">DUF5689 domain-containing protein</fullName>
    </recommendedName>
</protein>
<evidence type="ECO:0000256" key="1">
    <source>
        <dbReference type="SAM" id="SignalP"/>
    </source>
</evidence>
<dbReference type="OrthoDB" id="1492759at2"/>
<gene>
    <name evidence="3" type="ORF">BXY75_0254</name>
</gene>
<comment type="caution">
    <text evidence="3">The sequence shown here is derived from an EMBL/GenBank/DDBJ whole genome shotgun (WGS) entry which is preliminary data.</text>
</comment>
<dbReference type="RefSeq" id="WP_121905873.1">
    <property type="nucleotide sequence ID" value="NZ_REFC01000011.1"/>
</dbReference>
<name>A0A3L9YYP0_9FLAO</name>
<dbReference type="InterPro" id="IPR043744">
    <property type="entry name" value="DUF5689"/>
</dbReference>
<evidence type="ECO:0000259" key="2">
    <source>
        <dbReference type="Pfam" id="PF18942"/>
    </source>
</evidence>
<keyword evidence="1" id="KW-0732">Signal</keyword>
<evidence type="ECO:0000313" key="4">
    <source>
        <dbReference type="Proteomes" id="UP000271339"/>
    </source>
</evidence>
<feature type="chain" id="PRO_5018034764" description="DUF5689 domain-containing protein" evidence="1">
    <location>
        <begin position="26"/>
        <end position="471"/>
    </location>
</feature>
<dbReference type="EMBL" id="REFC01000011">
    <property type="protein sequence ID" value="RMA65841.1"/>
    <property type="molecule type" value="Genomic_DNA"/>
</dbReference>
<dbReference type="AlphaFoldDB" id="A0A3L9YYP0"/>
<dbReference type="NCBIfam" id="NF038128">
    <property type="entry name" value="choice_anch_J"/>
    <property type="match status" value="1"/>
</dbReference>
<keyword evidence="4" id="KW-1185">Reference proteome</keyword>
<feature type="signal peptide" evidence="1">
    <location>
        <begin position="1"/>
        <end position="25"/>
    </location>
</feature>
<dbReference type="Gene3D" id="2.60.120.200">
    <property type="match status" value="1"/>
</dbReference>
<evidence type="ECO:0000313" key="3">
    <source>
        <dbReference type="EMBL" id="RMA65841.1"/>
    </source>
</evidence>
<reference evidence="3 4" key="1">
    <citation type="submission" date="2018-10" db="EMBL/GenBank/DDBJ databases">
        <title>Genomic Encyclopedia of Archaeal and Bacterial Type Strains, Phase II (KMG-II): from individual species to whole genera.</title>
        <authorList>
            <person name="Goeker M."/>
        </authorList>
    </citation>
    <scope>NUCLEOTIDE SEQUENCE [LARGE SCALE GENOMIC DNA]</scope>
    <source>
        <strain evidence="3 4">DSM 23424</strain>
    </source>
</reference>
<dbReference type="PROSITE" id="PS51257">
    <property type="entry name" value="PROKAR_LIPOPROTEIN"/>
    <property type="match status" value="1"/>
</dbReference>
<dbReference type="Proteomes" id="UP000271339">
    <property type="component" value="Unassembled WGS sequence"/>
</dbReference>
<proteinExistence type="predicted"/>
<sequence>MKTINIYKFFTLLFAMMVVVSCVQDDEYDLPEQQIVSVDIPSDQLLTMNGVRNLLDSAIDDTGDANALYTFPADVEQYVLGYVISKDIAGNFFEELILQNDPSNPTTGIKVLINANPLSATYEFGRKVFIKVTGLSAGYDSGVLTIGVRDGSELGQIAEANQRDFLLRDDEVAEITPKEITMAEFSDILTNTYIRLNDVQFNRNDVLGPEPKTFAAEPSDEFDGERSLESCATGGSTIFSTSTFADFKGLELPAGRGTLDAILTKNFFGEAFNVVINDPSTINFDQTERCDPNVLTCTTASGGGAVFYSENFEQFNAIEDYEAIGWTNVNITGGNEVWEIGNFSNNNYAQISGFNSGETDIDAWLVTPAINMDQTTGEELSLQIEAAYDNGTILSVLVSTNFTGDVTTAEWSLLDITVPSGPSGGFGGFQDIGPVNISCLDGNINIAFLYEGSDPSATTRYHINNIEVTGN</sequence>